<reference evidence="13" key="1">
    <citation type="journal article" date="2013" name="Science">
        <title>Gene transfer from bacteria and archaea facilitated evolution of an extremophilic eukaryote.</title>
        <authorList>
            <person name="Schonknecht G."/>
            <person name="Chen W.H."/>
            <person name="Ternes C.M."/>
            <person name="Barbier G.G."/>
            <person name="Shrestha R.P."/>
            <person name="Stanke M."/>
            <person name="Brautigam A."/>
            <person name="Baker B.J."/>
            <person name="Banfield J.F."/>
            <person name="Garavito R.M."/>
            <person name="Carr K."/>
            <person name="Wilkerson C."/>
            <person name="Rensing S.A."/>
            <person name="Gagneul D."/>
            <person name="Dickenson N.E."/>
            <person name="Oesterhelt C."/>
            <person name="Lercher M.J."/>
            <person name="Weber A.P."/>
        </authorList>
    </citation>
    <scope>NUCLEOTIDE SEQUENCE [LARGE SCALE GENOMIC DNA]</scope>
    <source>
        <strain evidence="13">074W</strain>
    </source>
</reference>
<keyword evidence="5" id="KW-0479">Metal-binding</keyword>
<name>M2XWP7_GALSU</name>
<dbReference type="GeneID" id="17086921"/>
<keyword evidence="8" id="KW-0539">Nucleus</keyword>
<keyword evidence="7" id="KW-0862">Zinc</keyword>
<dbReference type="GO" id="GO:0000775">
    <property type="term" value="C:chromosome, centromeric region"/>
    <property type="evidence" value="ECO:0007669"/>
    <property type="project" value="UniProtKB-SubCell"/>
</dbReference>
<evidence type="ECO:0000259" key="11">
    <source>
        <dbReference type="PROSITE" id="PS51793"/>
    </source>
</evidence>
<keyword evidence="10" id="KW-0137">Centromere</keyword>
<dbReference type="STRING" id="130081.M2XWP7"/>
<comment type="subcellular location">
    <subcellularLocation>
        <location evidence="2">Chromosome</location>
        <location evidence="2">Centromere</location>
    </subcellularLocation>
    <subcellularLocation>
        <location evidence="1">Nucleus</location>
    </subcellularLocation>
</comment>
<dbReference type="PANTHER" id="PTHR16431:SF1">
    <property type="entry name" value="NEUROGENIC PROTEIN MASTERMIND"/>
    <property type="match status" value="1"/>
</dbReference>
<evidence type="ECO:0000256" key="7">
    <source>
        <dbReference type="ARBA" id="ARBA00022833"/>
    </source>
</evidence>
<dbReference type="GO" id="GO:0000785">
    <property type="term" value="C:chromatin"/>
    <property type="evidence" value="ECO:0007669"/>
    <property type="project" value="TreeGrafter"/>
</dbReference>
<evidence type="ECO:0000256" key="2">
    <source>
        <dbReference type="ARBA" id="ARBA00004584"/>
    </source>
</evidence>
<evidence type="ECO:0000256" key="6">
    <source>
        <dbReference type="ARBA" id="ARBA00022776"/>
    </source>
</evidence>
<dbReference type="KEGG" id="gsl:Gasu_43920"/>
<keyword evidence="9" id="KW-0131">Cell cycle</keyword>
<dbReference type="GO" id="GO:0046872">
    <property type="term" value="F:metal ion binding"/>
    <property type="evidence" value="ECO:0007669"/>
    <property type="project" value="UniProtKB-KW"/>
</dbReference>
<evidence type="ECO:0000256" key="5">
    <source>
        <dbReference type="ARBA" id="ARBA00022723"/>
    </source>
</evidence>
<dbReference type="OrthoDB" id="74210at2759"/>
<dbReference type="Proteomes" id="UP000030680">
    <property type="component" value="Unassembled WGS sequence"/>
</dbReference>
<evidence type="ECO:0000313" key="13">
    <source>
        <dbReference type="Proteomes" id="UP000030680"/>
    </source>
</evidence>
<dbReference type="GO" id="GO:0051301">
    <property type="term" value="P:cell division"/>
    <property type="evidence" value="ECO:0007669"/>
    <property type="project" value="UniProtKB-KW"/>
</dbReference>
<dbReference type="GO" id="GO:0034080">
    <property type="term" value="P:CENP-A containing chromatin assembly"/>
    <property type="evidence" value="ECO:0007669"/>
    <property type="project" value="TreeGrafter"/>
</dbReference>
<feature type="domain" description="Mis18" evidence="11">
    <location>
        <begin position="25"/>
        <end position="123"/>
    </location>
</feature>
<dbReference type="Gramene" id="EME28053">
    <property type="protein sequence ID" value="EME28053"/>
    <property type="gene ID" value="Gasu_43920"/>
</dbReference>
<evidence type="ECO:0000313" key="12">
    <source>
        <dbReference type="EMBL" id="EME28053.1"/>
    </source>
</evidence>
<dbReference type="GO" id="GO:0007059">
    <property type="term" value="P:chromosome segregation"/>
    <property type="evidence" value="ECO:0007669"/>
    <property type="project" value="TreeGrafter"/>
</dbReference>
<accession>M2XWP7</accession>
<dbReference type="Pfam" id="PF03226">
    <property type="entry name" value="Yippee-Mis18"/>
    <property type="match status" value="1"/>
</dbReference>
<dbReference type="GO" id="GO:0005634">
    <property type="term" value="C:nucleus"/>
    <property type="evidence" value="ECO:0007669"/>
    <property type="project" value="UniProtKB-SubCell"/>
</dbReference>
<dbReference type="InterPro" id="IPR034752">
    <property type="entry name" value="Mis18"/>
</dbReference>
<keyword evidence="3" id="KW-0158">Chromosome</keyword>
<keyword evidence="4" id="KW-0132">Cell division</keyword>
<gene>
    <name evidence="12" type="ORF">Gasu_43920</name>
</gene>
<organism evidence="12 13">
    <name type="scientific">Galdieria sulphuraria</name>
    <name type="common">Red alga</name>
    <dbReference type="NCBI Taxonomy" id="130081"/>
    <lineage>
        <taxon>Eukaryota</taxon>
        <taxon>Rhodophyta</taxon>
        <taxon>Bangiophyceae</taxon>
        <taxon>Galdieriales</taxon>
        <taxon>Galdieriaceae</taxon>
        <taxon>Galdieria</taxon>
    </lineage>
</organism>
<evidence type="ECO:0000256" key="8">
    <source>
        <dbReference type="ARBA" id="ARBA00023242"/>
    </source>
</evidence>
<evidence type="ECO:0000256" key="4">
    <source>
        <dbReference type="ARBA" id="ARBA00022618"/>
    </source>
</evidence>
<evidence type="ECO:0000256" key="1">
    <source>
        <dbReference type="ARBA" id="ARBA00004123"/>
    </source>
</evidence>
<dbReference type="OMA" id="EMKMLVM"/>
<dbReference type="AlphaFoldDB" id="M2XWP7"/>
<proteinExistence type="predicted"/>
<dbReference type="RefSeq" id="XP_005704573.1">
    <property type="nucleotide sequence ID" value="XM_005704516.1"/>
</dbReference>
<evidence type="ECO:0000256" key="10">
    <source>
        <dbReference type="ARBA" id="ARBA00023328"/>
    </source>
</evidence>
<dbReference type="PANTHER" id="PTHR16431">
    <property type="entry name" value="NEUROGENIC PROTEIN MASTERMIND"/>
    <property type="match status" value="1"/>
</dbReference>
<evidence type="ECO:0000256" key="3">
    <source>
        <dbReference type="ARBA" id="ARBA00022454"/>
    </source>
</evidence>
<evidence type="ECO:0000256" key="9">
    <source>
        <dbReference type="ARBA" id="ARBA00023306"/>
    </source>
</evidence>
<protein>
    <submittedName>
        <fullName evidence="12">Kinetochore protein Mis18 isoform 1</fullName>
    </submittedName>
</protein>
<dbReference type="PROSITE" id="PS51793">
    <property type="entry name" value="MIS18"/>
    <property type="match status" value="1"/>
</dbReference>
<dbReference type="EMBL" id="KB454524">
    <property type="protein sequence ID" value="EME28053.1"/>
    <property type="molecule type" value="Genomic_DNA"/>
</dbReference>
<dbReference type="InterPro" id="IPR004910">
    <property type="entry name" value="Yippee/Mis18/Cereblon"/>
</dbReference>
<keyword evidence="13" id="KW-1185">Reference proteome</keyword>
<keyword evidence="6" id="KW-0498">Mitosis</keyword>
<sequence>MVPATDDLKQAEEEKVPTETPSKAIFVLQCAHCKTLLGDTCSLISAQVELSAIVLTKAVNIEVEDSNFEISNTGVDSGSAFHLIKCSGCQSVVGRCYKATPRSLDHIRDMFTLFENNLLSYPLSCSMDNSRTEPSRKEDNQSENLYQVESDIRTIQQMLVILGDRILRLESKFSKMYNC</sequence>